<comment type="caution">
    <text evidence="1">The sequence shown here is derived from an EMBL/GenBank/DDBJ whole genome shotgun (WGS) entry which is preliminary data.</text>
</comment>
<proteinExistence type="predicted"/>
<reference evidence="1 2" key="1">
    <citation type="journal article" date="2014" name="Genome Biol. Evol.">
        <title>The genome of the myxosporean Thelohanellus kitauei shows adaptations to nutrient acquisition within its fish host.</title>
        <authorList>
            <person name="Yang Y."/>
            <person name="Xiong J."/>
            <person name="Zhou Z."/>
            <person name="Huo F."/>
            <person name="Miao W."/>
            <person name="Ran C."/>
            <person name="Liu Y."/>
            <person name="Zhang J."/>
            <person name="Feng J."/>
            <person name="Wang M."/>
            <person name="Wang M."/>
            <person name="Wang L."/>
            <person name="Yao B."/>
        </authorList>
    </citation>
    <scope>NUCLEOTIDE SEQUENCE [LARGE SCALE GENOMIC DNA]</scope>
    <source>
        <strain evidence="1">Wuqing</strain>
    </source>
</reference>
<protein>
    <submittedName>
        <fullName evidence="1">Uncharacterized protein</fullName>
    </submittedName>
</protein>
<keyword evidence="2" id="KW-1185">Reference proteome</keyword>
<evidence type="ECO:0000313" key="2">
    <source>
        <dbReference type="Proteomes" id="UP000031668"/>
    </source>
</evidence>
<dbReference type="EMBL" id="JWZT01003429">
    <property type="protein sequence ID" value="KII66849.1"/>
    <property type="molecule type" value="Genomic_DNA"/>
</dbReference>
<organism evidence="1 2">
    <name type="scientific">Thelohanellus kitauei</name>
    <name type="common">Myxosporean</name>
    <dbReference type="NCBI Taxonomy" id="669202"/>
    <lineage>
        <taxon>Eukaryota</taxon>
        <taxon>Metazoa</taxon>
        <taxon>Cnidaria</taxon>
        <taxon>Myxozoa</taxon>
        <taxon>Myxosporea</taxon>
        <taxon>Bivalvulida</taxon>
        <taxon>Platysporina</taxon>
        <taxon>Myxobolidae</taxon>
        <taxon>Thelohanellus</taxon>
    </lineage>
</organism>
<accession>A0A0C2IN20</accession>
<gene>
    <name evidence="1" type="ORF">RF11_11796</name>
</gene>
<sequence length="308" mass="35389">MSRKHEDTLENLESDQQIRSKLRLIKRKLAAIGCDSVRNLSDDDLVAIFLRPNSSRLLLIAWMLTRSNYRISNIMNGDPDIMNDENLKTLSKIAVCCGLCKSSNKIEVLTGKSGTGSQLYFWNRLIDFCKPNESDMKSCCDLIDETIRSTNLKPLPLGSTKIVDVNQISENIQRCELEYQKHVDHVTASLGKVLSAVDELYPLHYLENFKLNVHKSLSDILFFMTFYNNVIEIGLRRFVLMNPQSGEVANSMLVRQVFENGTFIQSIFEFLRDSRSLLAKIHHRDLEDDRIQDLGMFVNTNAIFYHPF</sequence>
<name>A0A0C2IN20_THEKT</name>
<dbReference type="Proteomes" id="UP000031668">
    <property type="component" value="Unassembled WGS sequence"/>
</dbReference>
<dbReference type="AlphaFoldDB" id="A0A0C2IN20"/>
<evidence type="ECO:0000313" key="1">
    <source>
        <dbReference type="EMBL" id="KII66849.1"/>
    </source>
</evidence>